<dbReference type="PANTHER" id="PTHR47706:SF9">
    <property type="entry name" value="NMRA-LIKE DOMAIN-CONTAINING PROTEIN-RELATED"/>
    <property type="match status" value="1"/>
</dbReference>
<evidence type="ECO:0000259" key="3">
    <source>
        <dbReference type="Pfam" id="PF05368"/>
    </source>
</evidence>
<feature type="domain" description="NmrA-like" evidence="3">
    <location>
        <begin position="5"/>
        <end position="254"/>
    </location>
</feature>
<sequence>MSSYKPTIAIAGINGTLGRHVLQSLLSEPFVSKINLPIRVISRNPDKIKANVPEVTTLNVEFHNADLHSLDSVTDVFRGADVVINLVGYGVGQPDSIDHILLANAAAAAGSVKLYIPSEFGAVNDQSGPYNALFAEKPPVLAHIKALGLKPVVFATGPFAEFLLGNPAFGGINSPEAGNLTYYGDNYDVKISTTSMVDIGKSVAAVAAKDPATVPELIKINSAQVSPRVLAEAYHKVTGISLVPVQQPLAVVADPARKILTEGVKSMADFCTGLVGYFYEGFCDIDGAENEFVSDGLFEFSSLETVIESVFKKR</sequence>
<reference evidence="4" key="1">
    <citation type="journal article" date="2020" name="Front. Microbiol.">
        <title>Phenotypic and Genetic Characterization of the Cheese Ripening Yeast Geotrichum candidum.</title>
        <authorList>
            <person name="Perkins V."/>
            <person name="Vignola S."/>
            <person name="Lessard M.H."/>
            <person name="Plante P.L."/>
            <person name="Corbeil J."/>
            <person name="Dugat-Bony E."/>
            <person name="Frenette M."/>
            <person name="Labrie S."/>
        </authorList>
    </citation>
    <scope>NUCLEOTIDE SEQUENCE</scope>
    <source>
        <strain evidence="4">LMA-70</strain>
    </source>
</reference>
<evidence type="ECO:0000256" key="1">
    <source>
        <dbReference type="ARBA" id="ARBA00022857"/>
    </source>
</evidence>
<dbReference type="PANTHER" id="PTHR47706">
    <property type="entry name" value="NMRA-LIKE FAMILY PROTEIN"/>
    <property type="match status" value="1"/>
</dbReference>
<comment type="caution">
    <text evidence="4">The sequence shown here is derived from an EMBL/GenBank/DDBJ whole genome shotgun (WGS) entry which is preliminary data.</text>
</comment>
<evidence type="ECO:0000256" key="2">
    <source>
        <dbReference type="ARBA" id="ARBA00023002"/>
    </source>
</evidence>
<evidence type="ECO:0000313" key="4">
    <source>
        <dbReference type="EMBL" id="KAF5095177.1"/>
    </source>
</evidence>
<organism evidence="4 5">
    <name type="scientific">Geotrichum candidum</name>
    <name type="common">Oospora lactis</name>
    <name type="synonym">Dipodascus geotrichum</name>
    <dbReference type="NCBI Taxonomy" id="1173061"/>
    <lineage>
        <taxon>Eukaryota</taxon>
        <taxon>Fungi</taxon>
        <taxon>Dikarya</taxon>
        <taxon>Ascomycota</taxon>
        <taxon>Saccharomycotina</taxon>
        <taxon>Dipodascomycetes</taxon>
        <taxon>Dipodascales</taxon>
        <taxon>Dipodascaceae</taxon>
        <taxon>Geotrichum</taxon>
    </lineage>
</organism>
<keyword evidence="2" id="KW-0560">Oxidoreductase</keyword>
<dbReference type="AlphaFoldDB" id="A0A9P5G1C7"/>
<evidence type="ECO:0000313" key="5">
    <source>
        <dbReference type="Proteomes" id="UP000750522"/>
    </source>
</evidence>
<dbReference type="GO" id="GO:0016491">
    <property type="term" value="F:oxidoreductase activity"/>
    <property type="evidence" value="ECO:0007669"/>
    <property type="project" value="UniProtKB-KW"/>
</dbReference>
<dbReference type="Pfam" id="PF05368">
    <property type="entry name" value="NmrA"/>
    <property type="match status" value="1"/>
</dbReference>
<protein>
    <recommendedName>
        <fullName evidence="3">NmrA-like domain-containing protein</fullName>
    </recommendedName>
</protein>
<dbReference type="Proteomes" id="UP000750522">
    <property type="component" value="Unassembled WGS sequence"/>
</dbReference>
<dbReference type="Gene3D" id="3.40.50.720">
    <property type="entry name" value="NAD(P)-binding Rossmann-like Domain"/>
    <property type="match status" value="1"/>
</dbReference>
<accession>A0A9P5G1C7</accession>
<gene>
    <name evidence="4" type="ORF">DV451_004771</name>
</gene>
<keyword evidence="1" id="KW-0521">NADP</keyword>
<dbReference type="SUPFAM" id="SSF51735">
    <property type="entry name" value="NAD(P)-binding Rossmann-fold domains"/>
    <property type="match status" value="1"/>
</dbReference>
<reference evidence="4" key="2">
    <citation type="submission" date="2020-01" db="EMBL/GenBank/DDBJ databases">
        <authorList>
            <person name="Perkins V."/>
            <person name="Lessard M.-H."/>
            <person name="Dugat-Bony E."/>
            <person name="Frenette M."/>
            <person name="Labrie S."/>
        </authorList>
    </citation>
    <scope>NUCLEOTIDE SEQUENCE</scope>
    <source>
        <strain evidence="4">LMA-70</strain>
    </source>
</reference>
<dbReference type="EMBL" id="QQZK01000156">
    <property type="protein sequence ID" value="KAF5095177.1"/>
    <property type="molecule type" value="Genomic_DNA"/>
</dbReference>
<dbReference type="InterPro" id="IPR008030">
    <property type="entry name" value="NmrA-like"/>
</dbReference>
<proteinExistence type="predicted"/>
<name>A0A9P5G1C7_GEOCN</name>
<dbReference type="InterPro" id="IPR036291">
    <property type="entry name" value="NAD(P)-bd_dom_sf"/>
</dbReference>
<dbReference type="InterPro" id="IPR051609">
    <property type="entry name" value="NmrA/Isoflavone_reductase-like"/>
</dbReference>